<dbReference type="AlphaFoldDB" id="A0A6J4VA34"/>
<feature type="non-terminal residue" evidence="1">
    <location>
        <position position="1"/>
    </location>
</feature>
<dbReference type="EMBL" id="CADCWO010000083">
    <property type="protein sequence ID" value="CAA9569620.1"/>
    <property type="molecule type" value="Genomic_DNA"/>
</dbReference>
<protein>
    <submittedName>
        <fullName evidence="1">Uncharacterized protein</fullName>
    </submittedName>
</protein>
<evidence type="ECO:0000313" key="1">
    <source>
        <dbReference type="EMBL" id="CAA9569620.1"/>
    </source>
</evidence>
<organism evidence="1">
    <name type="scientific">uncultured Synechococcales cyanobacterium</name>
    <dbReference type="NCBI Taxonomy" id="1936017"/>
    <lineage>
        <taxon>Bacteria</taxon>
        <taxon>Bacillati</taxon>
        <taxon>Cyanobacteriota</taxon>
        <taxon>Cyanophyceae</taxon>
        <taxon>Synechococcales</taxon>
        <taxon>environmental samples</taxon>
    </lineage>
</organism>
<feature type="non-terminal residue" evidence="1">
    <location>
        <position position="41"/>
    </location>
</feature>
<accession>A0A6J4VA34</accession>
<proteinExistence type="predicted"/>
<gene>
    <name evidence="1" type="ORF">AVDCRST_MAG81-1454</name>
</gene>
<name>A0A6J4VA34_9CYAN</name>
<sequence length="41" mass="4910">ALRDCNRKNQRQLFCLCPGCPWLCRNRSNLRGRTHPTLRRV</sequence>
<reference evidence="1" key="1">
    <citation type="submission" date="2020-02" db="EMBL/GenBank/DDBJ databases">
        <authorList>
            <person name="Meier V. D."/>
        </authorList>
    </citation>
    <scope>NUCLEOTIDE SEQUENCE</scope>
    <source>
        <strain evidence="1">AVDCRST_MAG81</strain>
    </source>
</reference>